<dbReference type="Pfam" id="PF01381">
    <property type="entry name" value="HTH_3"/>
    <property type="match status" value="1"/>
</dbReference>
<name>A0ABX8TN53_9CAUL</name>
<feature type="domain" description="HTH cro/C1-type" evidence="1">
    <location>
        <begin position="16"/>
        <end position="70"/>
    </location>
</feature>
<keyword evidence="3" id="KW-1185">Reference proteome</keyword>
<proteinExistence type="predicted"/>
<organism evidence="2 3">
    <name type="scientific">Brevundimonas nasdae</name>
    <dbReference type="NCBI Taxonomy" id="172043"/>
    <lineage>
        <taxon>Bacteria</taxon>
        <taxon>Pseudomonadati</taxon>
        <taxon>Pseudomonadota</taxon>
        <taxon>Alphaproteobacteria</taxon>
        <taxon>Caulobacterales</taxon>
        <taxon>Caulobacteraceae</taxon>
        <taxon>Brevundimonas</taxon>
    </lineage>
</organism>
<dbReference type="InterPro" id="IPR001387">
    <property type="entry name" value="Cro/C1-type_HTH"/>
</dbReference>
<gene>
    <name evidence="2" type="ORF">KWG56_00795</name>
</gene>
<dbReference type="Proteomes" id="UP000824334">
    <property type="component" value="Chromosome"/>
</dbReference>
<dbReference type="EMBL" id="CP080034">
    <property type="protein sequence ID" value="QYC12084.1"/>
    <property type="molecule type" value="Genomic_DNA"/>
</dbReference>
<evidence type="ECO:0000259" key="1">
    <source>
        <dbReference type="PROSITE" id="PS50943"/>
    </source>
</evidence>
<reference evidence="2 3" key="1">
    <citation type="submission" date="2021-07" db="EMBL/GenBank/DDBJ databases">
        <title>Isolation and characterization of bacteria from a gold mining with a capacity of golden bioaccumulation.</title>
        <authorList>
            <person name="Yang X.J."/>
        </authorList>
    </citation>
    <scope>NUCLEOTIDE SEQUENCE [LARGE SCALE GENOMIC DNA]</scope>
    <source>
        <strain evidence="2 3">Au29</strain>
    </source>
</reference>
<dbReference type="PROSITE" id="PS50943">
    <property type="entry name" value="HTH_CROC1"/>
    <property type="match status" value="1"/>
</dbReference>
<dbReference type="CDD" id="cd00093">
    <property type="entry name" value="HTH_XRE"/>
    <property type="match status" value="1"/>
</dbReference>
<protein>
    <submittedName>
        <fullName evidence="2">Helix-turn-helix domain-containing protein</fullName>
    </submittedName>
</protein>
<accession>A0ABX8TN53</accession>
<sequence>MSADIDPTDIAIGARIRTRRETLRITQAQLAAGCAVTFQQVQKYERGVNRVSAARLLQIAAVLKTTGADLLGELENAADDLALATPGAMALLTAFRRIEGGETRDAVLAIVQSLAAADAPALGRIPFDDVRDGPSMVAN</sequence>
<dbReference type="SMART" id="SM00530">
    <property type="entry name" value="HTH_XRE"/>
    <property type="match status" value="1"/>
</dbReference>
<evidence type="ECO:0000313" key="3">
    <source>
        <dbReference type="Proteomes" id="UP000824334"/>
    </source>
</evidence>
<evidence type="ECO:0000313" key="2">
    <source>
        <dbReference type="EMBL" id="QYC12084.1"/>
    </source>
</evidence>